<gene>
    <name evidence="6" type="ORF">Q2T52_13985</name>
</gene>
<protein>
    <submittedName>
        <fullName evidence="6">Crp/Fnr family transcriptional regulator</fullName>
    </submittedName>
</protein>
<sequence>MTTQTLPFAERIPFRDSSPFRQLGQSTQMLLARKANVKVFGQNEFIYLQDDEASHLFFVRSGHVRLSYLLEDGSPVLFGILRPGEIFGELGVFEGGVYHDMATTIGDTSVFRIPISSFQAMENTHPEVRLALAGVVAKRYRSYIMLTRNLSLKTLHGRLSQAVLRLADDLETTVIYQGRTVQAIGSFVTQGDLALMARGARSNVNRALKAWERAGMVAIHDRGLVILDRKRLQALSLEEGI</sequence>
<reference evidence="6" key="2">
    <citation type="submission" date="2023-07" db="EMBL/GenBank/DDBJ databases">
        <authorList>
            <person name="Sun H."/>
        </authorList>
    </citation>
    <scope>NUCLEOTIDE SEQUENCE</scope>
    <source>
        <strain evidence="6">05753</strain>
    </source>
</reference>
<comment type="caution">
    <text evidence="6">The sequence shown here is derived from an EMBL/GenBank/DDBJ whole genome shotgun (WGS) entry which is preliminary data.</text>
</comment>
<evidence type="ECO:0000313" key="6">
    <source>
        <dbReference type="EMBL" id="MDO1583197.1"/>
    </source>
</evidence>
<evidence type="ECO:0000259" key="5">
    <source>
        <dbReference type="PROSITE" id="PS51063"/>
    </source>
</evidence>
<dbReference type="InterPro" id="IPR012318">
    <property type="entry name" value="HTH_CRP"/>
</dbReference>
<dbReference type="PROSITE" id="PS51063">
    <property type="entry name" value="HTH_CRP_2"/>
    <property type="match status" value="1"/>
</dbReference>
<keyword evidence="3" id="KW-0804">Transcription</keyword>
<evidence type="ECO:0000256" key="1">
    <source>
        <dbReference type="ARBA" id="ARBA00023015"/>
    </source>
</evidence>
<evidence type="ECO:0000313" key="7">
    <source>
        <dbReference type="Proteomes" id="UP001169006"/>
    </source>
</evidence>
<dbReference type="InterPro" id="IPR000595">
    <property type="entry name" value="cNMP-bd_dom"/>
</dbReference>
<accession>A0ABT8SXP6</accession>
<reference evidence="6" key="1">
    <citation type="journal article" date="2015" name="Int. J. Syst. Evol. Microbiol.">
        <title>Rhizobium oryzicola sp. nov., potential plant-growth-promoting endophytic bacteria isolated from rice roots.</title>
        <authorList>
            <person name="Zhang X.X."/>
            <person name="Gao J.S."/>
            <person name="Cao Y.H."/>
            <person name="Sheirdil R.A."/>
            <person name="Wang X.C."/>
            <person name="Zhang L."/>
        </authorList>
    </citation>
    <scope>NUCLEOTIDE SEQUENCE</scope>
    <source>
        <strain evidence="6">05753</strain>
    </source>
</reference>
<dbReference type="PANTHER" id="PTHR24567:SF68">
    <property type="entry name" value="DNA-BINDING TRANSCRIPTIONAL DUAL REGULATOR CRP"/>
    <property type="match status" value="1"/>
</dbReference>
<keyword evidence="1" id="KW-0805">Transcription regulation</keyword>
<dbReference type="CDD" id="cd00038">
    <property type="entry name" value="CAP_ED"/>
    <property type="match status" value="1"/>
</dbReference>
<dbReference type="SUPFAM" id="SSF51206">
    <property type="entry name" value="cAMP-binding domain-like"/>
    <property type="match status" value="1"/>
</dbReference>
<dbReference type="Pfam" id="PF00027">
    <property type="entry name" value="cNMP_binding"/>
    <property type="match status" value="1"/>
</dbReference>
<keyword evidence="2" id="KW-0238">DNA-binding</keyword>
<dbReference type="SUPFAM" id="SSF46785">
    <property type="entry name" value="Winged helix' DNA-binding domain"/>
    <property type="match status" value="1"/>
</dbReference>
<evidence type="ECO:0000259" key="4">
    <source>
        <dbReference type="PROSITE" id="PS50042"/>
    </source>
</evidence>
<proteinExistence type="predicted"/>
<evidence type="ECO:0000256" key="3">
    <source>
        <dbReference type="ARBA" id="ARBA00023163"/>
    </source>
</evidence>
<dbReference type="PANTHER" id="PTHR24567">
    <property type="entry name" value="CRP FAMILY TRANSCRIPTIONAL REGULATORY PROTEIN"/>
    <property type="match status" value="1"/>
</dbReference>
<feature type="domain" description="Cyclic nucleotide-binding" evidence="4">
    <location>
        <begin position="19"/>
        <end position="121"/>
    </location>
</feature>
<name>A0ABT8SXP6_9HYPH</name>
<keyword evidence="7" id="KW-1185">Reference proteome</keyword>
<dbReference type="PROSITE" id="PS50042">
    <property type="entry name" value="CNMP_BINDING_3"/>
    <property type="match status" value="1"/>
</dbReference>
<dbReference type="SMART" id="SM00100">
    <property type="entry name" value="cNMP"/>
    <property type="match status" value="1"/>
</dbReference>
<dbReference type="InterPro" id="IPR036390">
    <property type="entry name" value="WH_DNA-bd_sf"/>
</dbReference>
<dbReference type="InterPro" id="IPR018490">
    <property type="entry name" value="cNMP-bd_dom_sf"/>
</dbReference>
<dbReference type="InterPro" id="IPR014710">
    <property type="entry name" value="RmlC-like_jellyroll"/>
</dbReference>
<dbReference type="Gene3D" id="2.60.120.10">
    <property type="entry name" value="Jelly Rolls"/>
    <property type="match status" value="1"/>
</dbReference>
<organism evidence="6 7">
    <name type="scientific">Rhizobium oryzicola</name>
    <dbReference type="NCBI Taxonomy" id="1232668"/>
    <lineage>
        <taxon>Bacteria</taxon>
        <taxon>Pseudomonadati</taxon>
        <taxon>Pseudomonadota</taxon>
        <taxon>Alphaproteobacteria</taxon>
        <taxon>Hyphomicrobiales</taxon>
        <taxon>Rhizobiaceae</taxon>
        <taxon>Rhizobium/Agrobacterium group</taxon>
        <taxon>Rhizobium</taxon>
    </lineage>
</organism>
<dbReference type="EMBL" id="JAUKWQ010000004">
    <property type="protein sequence ID" value="MDO1583197.1"/>
    <property type="molecule type" value="Genomic_DNA"/>
</dbReference>
<dbReference type="InterPro" id="IPR050397">
    <property type="entry name" value="Env_Response_Regulators"/>
</dbReference>
<dbReference type="RefSeq" id="WP_302077391.1">
    <property type="nucleotide sequence ID" value="NZ_JAUKWQ010000004.1"/>
</dbReference>
<feature type="domain" description="HTH crp-type" evidence="5">
    <location>
        <begin position="153"/>
        <end position="230"/>
    </location>
</feature>
<evidence type="ECO:0000256" key="2">
    <source>
        <dbReference type="ARBA" id="ARBA00023125"/>
    </source>
</evidence>
<dbReference type="Proteomes" id="UP001169006">
    <property type="component" value="Unassembled WGS sequence"/>
</dbReference>
<dbReference type="Pfam" id="PF13545">
    <property type="entry name" value="HTH_Crp_2"/>
    <property type="match status" value="1"/>
</dbReference>